<gene>
    <name evidence="3" type="ORF">OTU49_009741</name>
</gene>
<keyword evidence="4" id="KW-1185">Reference proteome</keyword>
<dbReference type="Proteomes" id="UP001445076">
    <property type="component" value="Unassembled WGS sequence"/>
</dbReference>
<evidence type="ECO:0000256" key="1">
    <source>
        <dbReference type="PROSITE-ProRule" id="PRU00023"/>
    </source>
</evidence>
<dbReference type="AlphaFoldDB" id="A0AAW0YIU8"/>
<dbReference type="EMBL" id="JARKIK010000005">
    <property type="protein sequence ID" value="KAK8751673.1"/>
    <property type="molecule type" value="Genomic_DNA"/>
</dbReference>
<sequence>QLQQHVNKVQKENERLNVQMPELRDPRKSTLEEYEAIIKKNKTELHELKLSMLYKAVLTGDKGTVQQLRKENFDFNSKYSGEMILHIAVKQGRCEVLSELVEGGA</sequence>
<proteinExistence type="predicted"/>
<dbReference type="InterPro" id="IPR036770">
    <property type="entry name" value="Ankyrin_rpt-contain_sf"/>
</dbReference>
<dbReference type="PROSITE" id="PS50088">
    <property type="entry name" value="ANK_REPEAT"/>
    <property type="match status" value="1"/>
</dbReference>
<keyword evidence="1" id="KW-0040">ANK repeat</keyword>
<feature type="non-terminal residue" evidence="3">
    <location>
        <position position="1"/>
    </location>
</feature>
<accession>A0AAW0YIU8</accession>
<organism evidence="3 4">
    <name type="scientific">Cherax quadricarinatus</name>
    <name type="common">Australian red claw crayfish</name>
    <dbReference type="NCBI Taxonomy" id="27406"/>
    <lineage>
        <taxon>Eukaryota</taxon>
        <taxon>Metazoa</taxon>
        <taxon>Ecdysozoa</taxon>
        <taxon>Arthropoda</taxon>
        <taxon>Crustacea</taxon>
        <taxon>Multicrustacea</taxon>
        <taxon>Malacostraca</taxon>
        <taxon>Eumalacostraca</taxon>
        <taxon>Eucarida</taxon>
        <taxon>Decapoda</taxon>
        <taxon>Pleocyemata</taxon>
        <taxon>Astacidea</taxon>
        <taxon>Parastacoidea</taxon>
        <taxon>Parastacidae</taxon>
        <taxon>Cherax</taxon>
    </lineage>
</organism>
<dbReference type="SUPFAM" id="SSF48403">
    <property type="entry name" value="Ankyrin repeat"/>
    <property type="match status" value="1"/>
</dbReference>
<comment type="caution">
    <text evidence="3">The sequence shown here is derived from an EMBL/GenBank/DDBJ whole genome shotgun (WGS) entry which is preliminary data.</text>
</comment>
<feature type="repeat" description="ANK" evidence="1">
    <location>
        <begin position="80"/>
        <end position="105"/>
    </location>
</feature>
<dbReference type="InterPro" id="IPR002110">
    <property type="entry name" value="Ankyrin_rpt"/>
</dbReference>
<feature type="region of interest" description="Disordered" evidence="2">
    <location>
        <begin position="1"/>
        <end position="24"/>
    </location>
</feature>
<dbReference type="Gene3D" id="1.25.40.20">
    <property type="entry name" value="Ankyrin repeat-containing domain"/>
    <property type="match status" value="1"/>
</dbReference>
<protein>
    <submittedName>
        <fullName evidence="3">Uncharacterized protein</fullName>
    </submittedName>
</protein>
<dbReference type="PROSITE" id="PS50297">
    <property type="entry name" value="ANK_REP_REGION"/>
    <property type="match status" value="1"/>
</dbReference>
<evidence type="ECO:0000256" key="2">
    <source>
        <dbReference type="SAM" id="MobiDB-lite"/>
    </source>
</evidence>
<feature type="non-terminal residue" evidence="3">
    <location>
        <position position="105"/>
    </location>
</feature>
<evidence type="ECO:0000313" key="3">
    <source>
        <dbReference type="EMBL" id="KAK8751673.1"/>
    </source>
</evidence>
<reference evidence="3 4" key="1">
    <citation type="journal article" date="2024" name="BMC Genomics">
        <title>Genome assembly of redclaw crayfish (Cherax quadricarinatus) provides insights into its immune adaptation and hypoxia tolerance.</title>
        <authorList>
            <person name="Liu Z."/>
            <person name="Zheng J."/>
            <person name="Li H."/>
            <person name="Fang K."/>
            <person name="Wang S."/>
            <person name="He J."/>
            <person name="Zhou D."/>
            <person name="Weng S."/>
            <person name="Chi M."/>
            <person name="Gu Z."/>
            <person name="He J."/>
            <person name="Li F."/>
            <person name="Wang M."/>
        </authorList>
    </citation>
    <scope>NUCLEOTIDE SEQUENCE [LARGE SCALE GENOMIC DNA]</scope>
    <source>
        <strain evidence="3">ZL_2023a</strain>
    </source>
</reference>
<name>A0AAW0YIU8_CHEQU</name>
<evidence type="ECO:0000313" key="4">
    <source>
        <dbReference type="Proteomes" id="UP001445076"/>
    </source>
</evidence>